<dbReference type="PRINTS" id="PR00344">
    <property type="entry name" value="BCTRLSENSOR"/>
</dbReference>
<keyword evidence="7" id="KW-0418">Kinase</keyword>
<reference evidence="14 15" key="1">
    <citation type="submission" date="2021-05" db="EMBL/GenBank/DDBJ databases">
        <title>Fusibacter ferrireducens sp. nov., an anaerobic, sulfur- and Fe-reducing bacterium isolated from the mangrove sediment.</title>
        <authorList>
            <person name="Qiu D."/>
        </authorList>
    </citation>
    <scope>NUCLEOTIDE SEQUENCE [LARGE SCALE GENOMIC DNA]</scope>
    <source>
        <strain evidence="14 15">DSM 12116</strain>
    </source>
</reference>
<feature type="transmembrane region" description="Helical" evidence="11">
    <location>
        <begin position="225"/>
        <end position="248"/>
    </location>
</feature>
<evidence type="ECO:0000256" key="8">
    <source>
        <dbReference type="ARBA" id="ARBA00022989"/>
    </source>
</evidence>
<dbReference type="InterPro" id="IPR003661">
    <property type="entry name" value="HisK_dim/P_dom"/>
</dbReference>
<evidence type="ECO:0000256" key="6">
    <source>
        <dbReference type="ARBA" id="ARBA00022692"/>
    </source>
</evidence>
<dbReference type="Gene3D" id="1.10.287.130">
    <property type="match status" value="1"/>
</dbReference>
<dbReference type="InterPro" id="IPR004358">
    <property type="entry name" value="Sig_transdc_His_kin-like_C"/>
</dbReference>
<dbReference type="Pfam" id="PF02518">
    <property type="entry name" value="HATPase_c"/>
    <property type="match status" value="1"/>
</dbReference>
<evidence type="ECO:0000256" key="4">
    <source>
        <dbReference type="ARBA" id="ARBA00022553"/>
    </source>
</evidence>
<keyword evidence="15" id="KW-1185">Reference proteome</keyword>
<dbReference type="InterPro" id="IPR036097">
    <property type="entry name" value="HisK_dim/P_sf"/>
</dbReference>
<evidence type="ECO:0000256" key="1">
    <source>
        <dbReference type="ARBA" id="ARBA00000085"/>
    </source>
</evidence>
<feature type="transmembrane region" description="Helical" evidence="11">
    <location>
        <begin position="21"/>
        <end position="47"/>
    </location>
</feature>
<dbReference type="InterPro" id="IPR003594">
    <property type="entry name" value="HATPase_dom"/>
</dbReference>
<evidence type="ECO:0000259" key="12">
    <source>
        <dbReference type="PROSITE" id="PS50109"/>
    </source>
</evidence>
<dbReference type="Gene3D" id="3.30.565.10">
    <property type="entry name" value="Histidine kinase-like ATPase, C-terminal domain"/>
    <property type="match status" value="1"/>
</dbReference>
<dbReference type="InterPro" id="IPR003660">
    <property type="entry name" value="HAMP_dom"/>
</dbReference>
<keyword evidence="4" id="KW-0597">Phosphoprotein</keyword>
<dbReference type="CDD" id="cd00082">
    <property type="entry name" value="HisKA"/>
    <property type="match status" value="1"/>
</dbReference>
<keyword evidence="6 11" id="KW-0812">Transmembrane</keyword>
<evidence type="ECO:0000256" key="3">
    <source>
        <dbReference type="ARBA" id="ARBA00012438"/>
    </source>
</evidence>
<keyword evidence="8 11" id="KW-1133">Transmembrane helix</keyword>
<dbReference type="SUPFAM" id="SSF158472">
    <property type="entry name" value="HAMP domain-like"/>
    <property type="match status" value="1"/>
</dbReference>
<dbReference type="SMART" id="SM00388">
    <property type="entry name" value="HisKA"/>
    <property type="match status" value="1"/>
</dbReference>
<feature type="domain" description="HAMP" evidence="13">
    <location>
        <begin position="254"/>
        <end position="307"/>
    </location>
</feature>
<evidence type="ECO:0000256" key="2">
    <source>
        <dbReference type="ARBA" id="ARBA00004370"/>
    </source>
</evidence>
<dbReference type="Pfam" id="PF00512">
    <property type="entry name" value="HisKA"/>
    <property type="match status" value="1"/>
</dbReference>
<dbReference type="EC" id="2.7.13.3" evidence="3"/>
<dbReference type="SMART" id="SM00387">
    <property type="entry name" value="HATPase_c"/>
    <property type="match status" value="1"/>
</dbReference>
<comment type="caution">
    <text evidence="14">The sequence shown here is derived from an EMBL/GenBank/DDBJ whole genome shotgun (WGS) entry which is preliminary data.</text>
</comment>
<keyword evidence="10 11" id="KW-0472">Membrane</keyword>
<dbReference type="PANTHER" id="PTHR45436">
    <property type="entry name" value="SENSOR HISTIDINE KINASE YKOH"/>
    <property type="match status" value="1"/>
</dbReference>
<dbReference type="Proteomes" id="UP000746471">
    <property type="component" value="Unassembled WGS sequence"/>
</dbReference>
<proteinExistence type="predicted"/>
<dbReference type="PANTHER" id="PTHR45436:SF5">
    <property type="entry name" value="SENSOR HISTIDINE KINASE TRCS"/>
    <property type="match status" value="1"/>
</dbReference>
<evidence type="ECO:0000259" key="13">
    <source>
        <dbReference type="PROSITE" id="PS50885"/>
    </source>
</evidence>
<dbReference type="SUPFAM" id="SSF47384">
    <property type="entry name" value="Homodimeric domain of signal transducing histidine kinase"/>
    <property type="match status" value="1"/>
</dbReference>
<comment type="subcellular location">
    <subcellularLocation>
        <location evidence="2">Membrane</location>
    </subcellularLocation>
</comment>
<dbReference type="InterPro" id="IPR005467">
    <property type="entry name" value="His_kinase_dom"/>
</dbReference>
<feature type="domain" description="Histidine kinase" evidence="12">
    <location>
        <begin position="315"/>
        <end position="529"/>
    </location>
</feature>
<evidence type="ECO:0000256" key="9">
    <source>
        <dbReference type="ARBA" id="ARBA00023012"/>
    </source>
</evidence>
<keyword evidence="9" id="KW-0902">Two-component regulatory system</keyword>
<dbReference type="CDD" id="cd00075">
    <property type="entry name" value="HATPase"/>
    <property type="match status" value="1"/>
</dbReference>
<protein>
    <recommendedName>
        <fullName evidence="3">histidine kinase</fullName>
        <ecNumber evidence="3">2.7.13.3</ecNumber>
    </recommendedName>
</protein>
<evidence type="ECO:0000313" key="14">
    <source>
        <dbReference type="EMBL" id="MBS7526432.1"/>
    </source>
</evidence>
<evidence type="ECO:0000256" key="7">
    <source>
        <dbReference type="ARBA" id="ARBA00022777"/>
    </source>
</evidence>
<comment type="catalytic activity">
    <reaction evidence="1">
        <text>ATP + protein L-histidine = ADP + protein N-phospho-L-histidine.</text>
        <dbReference type="EC" id="2.7.13.3"/>
    </reaction>
</comment>
<dbReference type="InterPro" id="IPR036890">
    <property type="entry name" value="HATPase_C_sf"/>
</dbReference>
<dbReference type="Pfam" id="PF00672">
    <property type="entry name" value="HAMP"/>
    <property type="match status" value="1"/>
</dbReference>
<gene>
    <name evidence="14" type="ORF">KHM83_07060</name>
</gene>
<dbReference type="Gene3D" id="6.10.340.10">
    <property type="match status" value="1"/>
</dbReference>
<dbReference type="InterPro" id="IPR050428">
    <property type="entry name" value="TCS_sensor_his_kinase"/>
</dbReference>
<evidence type="ECO:0000256" key="11">
    <source>
        <dbReference type="SAM" id="Phobius"/>
    </source>
</evidence>
<dbReference type="EMBL" id="JAHBCL010000010">
    <property type="protein sequence ID" value="MBS7526432.1"/>
    <property type="molecule type" value="Genomic_DNA"/>
</dbReference>
<evidence type="ECO:0000313" key="15">
    <source>
        <dbReference type="Proteomes" id="UP000746471"/>
    </source>
</evidence>
<dbReference type="SUPFAM" id="SSF55874">
    <property type="entry name" value="ATPase domain of HSP90 chaperone/DNA topoisomerase II/histidine kinase"/>
    <property type="match status" value="1"/>
</dbReference>
<dbReference type="PROSITE" id="PS50885">
    <property type="entry name" value="HAMP"/>
    <property type="match status" value="1"/>
</dbReference>
<organism evidence="14 15">
    <name type="scientific">Fusibacter paucivorans</name>
    <dbReference type="NCBI Taxonomy" id="76009"/>
    <lineage>
        <taxon>Bacteria</taxon>
        <taxon>Bacillati</taxon>
        <taxon>Bacillota</taxon>
        <taxon>Clostridia</taxon>
        <taxon>Eubacteriales</taxon>
        <taxon>Eubacteriales Family XII. Incertae Sedis</taxon>
        <taxon>Fusibacter</taxon>
    </lineage>
</organism>
<dbReference type="RefSeq" id="WP_213236290.1">
    <property type="nucleotide sequence ID" value="NZ_JAHBCL010000010.1"/>
</dbReference>
<dbReference type="SMART" id="SM00304">
    <property type="entry name" value="HAMP"/>
    <property type="match status" value="1"/>
</dbReference>
<sequence length="529" mass="60475">MSSNKHFFKIPLQKIRKPFKLTTRITMSNVIFFTLVIALITVFVFFLTQQFLFLKNRDELYVKRDQIDTYFADHEAALKETHPDERLERIYRDLQELYLFDHYKYIAFIYNTEDESSYAFEKNYYDRLFLSNFNIVTNDLTFSYAFENRADQAWMTFNISEPNGDGDSQKVATAFIPLPTKNDDSAINQISFLGDTILETTLMVSFDDGKPIYLTLFLFPQYDRAFILILLSALIVSSLIGILLIGIFGRYITRRALQPLVNVSSRAENIHFENIHDRIPQTGAEDELDSLIKSLNGMLDNLEDSFDNQRRFISDASHELRIPLTVILGYMDLLNKTNYQDEALMVESLQSVESEARGMQYLVEKLLLLARADSHRIPVSPSSFDLCRLFEQLKIDAEMLYGETVFEIFCSPELNVYADYDLLLQALRALIDNAIKYGNSERGITVSARLEANTIAITVRDYGAGIPADALQHLTERFYRVGIDRNRNTGGFGLGLSIVKALIDCQSGQLQIESTVGKGTAVLIMLPVD</sequence>
<keyword evidence="5" id="KW-0808">Transferase</keyword>
<accession>A0ABS5PNH2</accession>
<evidence type="ECO:0000256" key="5">
    <source>
        <dbReference type="ARBA" id="ARBA00022679"/>
    </source>
</evidence>
<evidence type="ECO:0000256" key="10">
    <source>
        <dbReference type="ARBA" id="ARBA00023136"/>
    </source>
</evidence>
<dbReference type="PROSITE" id="PS50109">
    <property type="entry name" value="HIS_KIN"/>
    <property type="match status" value="1"/>
</dbReference>
<name>A0ABS5PNH2_9FIRM</name>